<feature type="domain" description="HTH araC/xylS-type" evidence="4">
    <location>
        <begin position="183"/>
        <end position="281"/>
    </location>
</feature>
<dbReference type="Pfam" id="PF12833">
    <property type="entry name" value="HTH_18"/>
    <property type="match status" value="1"/>
</dbReference>
<evidence type="ECO:0000256" key="2">
    <source>
        <dbReference type="ARBA" id="ARBA00023125"/>
    </source>
</evidence>
<dbReference type="SUPFAM" id="SSF46689">
    <property type="entry name" value="Homeodomain-like"/>
    <property type="match status" value="2"/>
</dbReference>
<dbReference type="InterPro" id="IPR014710">
    <property type="entry name" value="RmlC-like_jellyroll"/>
</dbReference>
<organism evidence="5 6">
    <name type="scientific">Urechidicola vernalis</name>
    <dbReference type="NCBI Taxonomy" id="3075600"/>
    <lineage>
        <taxon>Bacteria</taxon>
        <taxon>Pseudomonadati</taxon>
        <taxon>Bacteroidota</taxon>
        <taxon>Flavobacteriia</taxon>
        <taxon>Flavobacteriales</taxon>
        <taxon>Flavobacteriaceae</taxon>
        <taxon>Urechidicola</taxon>
    </lineage>
</organism>
<dbReference type="EMBL" id="JAVRHV010000001">
    <property type="protein sequence ID" value="MDT0551857.1"/>
    <property type="molecule type" value="Genomic_DNA"/>
</dbReference>
<dbReference type="InterPro" id="IPR018060">
    <property type="entry name" value="HTH_AraC"/>
</dbReference>
<comment type="caution">
    <text evidence="5">The sequence shown here is derived from an EMBL/GenBank/DDBJ whole genome shotgun (WGS) entry which is preliminary data.</text>
</comment>
<proteinExistence type="predicted"/>
<dbReference type="InterPro" id="IPR011051">
    <property type="entry name" value="RmlC_Cupin_sf"/>
</dbReference>
<dbReference type="PROSITE" id="PS00041">
    <property type="entry name" value="HTH_ARAC_FAMILY_1"/>
    <property type="match status" value="1"/>
</dbReference>
<keyword evidence="1" id="KW-0805">Transcription regulation</keyword>
<keyword evidence="6" id="KW-1185">Reference proteome</keyword>
<accession>A0ABU2Y0Z7</accession>
<dbReference type="RefSeq" id="WP_311591666.1">
    <property type="nucleotide sequence ID" value="NZ_JAVRHV010000001.1"/>
</dbReference>
<evidence type="ECO:0000256" key="1">
    <source>
        <dbReference type="ARBA" id="ARBA00023015"/>
    </source>
</evidence>
<reference evidence="5 6" key="1">
    <citation type="submission" date="2023-09" db="EMBL/GenBank/DDBJ databases">
        <authorList>
            <person name="Rey-Velasco X."/>
        </authorList>
    </citation>
    <scope>NUCLEOTIDE SEQUENCE [LARGE SCALE GENOMIC DNA]</scope>
    <source>
        <strain evidence="5 6">P050</strain>
    </source>
</reference>
<protein>
    <submittedName>
        <fullName evidence="5">AraC family transcriptional regulator</fullName>
    </submittedName>
</protein>
<dbReference type="SMART" id="SM00342">
    <property type="entry name" value="HTH_ARAC"/>
    <property type="match status" value="1"/>
</dbReference>
<dbReference type="Gene3D" id="2.60.120.10">
    <property type="entry name" value="Jelly Rolls"/>
    <property type="match status" value="1"/>
</dbReference>
<dbReference type="PANTHER" id="PTHR43280:SF27">
    <property type="entry name" value="TRANSCRIPTIONAL REGULATOR MTLR"/>
    <property type="match status" value="1"/>
</dbReference>
<dbReference type="Gene3D" id="1.10.10.60">
    <property type="entry name" value="Homeodomain-like"/>
    <property type="match status" value="2"/>
</dbReference>
<evidence type="ECO:0000313" key="5">
    <source>
        <dbReference type="EMBL" id="MDT0551857.1"/>
    </source>
</evidence>
<dbReference type="Proteomes" id="UP001252186">
    <property type="component" value="Unassembled WGS sequence"/>
</dbReference>
<keyword evidence="3" id="KW-0804">Transcription</keyword>
<keyword evidence="2" id="KW-0238">DNA-binding</keyword>
<dbReference type="PROSITE" id="PS01124">
    <property type="entry name" value="HTH_ARAC_FAMILY_2"/>
    <property type="match status" value="1"/>
</dbReference>
<name>A0ABU2Y0Z7_9FLAO</name>
<dbReference type="InterPro" id="IPR009057">
    <property type="entry name" value="Homeodomain-like_sf"/>
</dbReference>
<evidence type="ECO:0000313" key="6">
    <source>
        <dbReference type="Proteomes" id="UP001252186"/>
    </source>
</evidence>
<evidence type="ECO:0000256" key="3">
    <source>
        <dbReference type="ARBA" id="ARBA00023163"/>
    </source>
</evidence>
<evidence type="ECO:0000259" key="4">
    <source>
        <dbReference type="PROSITE" id="PS01124"/>
    </source>
</evidence>
<dbReference type="InterPro" id="IPR018062">
    <property type="entry name" value="HTH_AraC-typ_CS"/>
</dbReference>
<sequence length="287" mass="33003">MELKYKPSEISENESFYVERKKIPYYGNNWHYHESHELMFSIRGEGVRIVGDNIDHFSGEELVLIGGGLPHLFKNEEKDVNSSADFIVLKFKDLLEESSIFALPELSEIKKLIDISKRGLVFSKSTIDKIRNPLMKLSESSGVNRIVNFINVLHTLSEEKEYQFLATEGFHLKNNSKGEDRIQNVINYISSNYVKDISLEDLAGVAFMTTNSFCRYFKSRTGKTAFQFIREYRVNKACQLLINGNKSIAEICYDTGFNSLSSFNRIFKNLKKISASEYKGKYMNLNA</sequence>
<dbReference type="SUPFAM" id="SSF51182">
    <property type="entry name" value="RmlC-like cupins"/>
    <property type="match status" value="1"/>
</dbReference>
<dbReference type="PANTHER" id="PTHR43280">
    <property type="entry name" value="ARAC-FAMILY TRANSCRIPTIONAL REGULATOR"/>
    <property type="match status" value="1"/>
</dbReference>
<gene>
    <name evidence="5" type="ORF">RM519_01245</name>
</gene>